<gene>
    <name evidence="2" type="ORF">CSTERLE_06955</name>
</gene>
<evidence type="ECO:0000313" key="2">
    <source>
        <dbReference type="EMBL" id="ANX01325.1"/>
    </source>
</evidence>
<evidence type="ECO:0000313" key="3">
    <source>
        <dbReference type="Proteomes" id="UP000092931"/>
    </source>
</evidence>
<feature type="region of interest" description="Disordered" evidence="1">
    <location>
        <begin position="87"/>
        <end position="123"/>
    </location>
</feature>
<name>A0A1B1YKM7_THEST</name>
<dbReference type="EMBL" id="CP014673">
    <property type="protein sequence ID" value="ANX01325.1"/>
    <property type="molecule type" value="Genomic_DNA"/>
</dbReference>
<dbReference type="AlphaFoldDB" id="A0A1B1YKM7"/>
<sequence>MAGMATGKETCEQPSKTLIERRFDEFWAAYPKKVGKKAAWAAWNKIKPDAELHNKILTAIGKAKLTDQWQRENGRFIPNPTTWLNQGRWDDEYEDGPMNGINSKHFDGHNQEPATSPLGSEGKRDALAGFKRAEDYYFYSRSIDKEK</sequence>
<proteinExistence type="predicted"/>
<reference evidence="2 3" key="1">
    <citation type="submission" date="2016-02" db="EMBL/GenBank/DDBJ databases">
        <title>Comparison of Clostridium stercorarium subspecies using comparative genomics and transcriptomics.</title>
        <authorList>
            <person name="Schellenberg J."/>
            <person name="Thallinger G."/>
            <person name="Levin D.B."/>
            <person name="Zhang X."/>
            <person name="Alvare G."/>
            <person name="Fristensky B."/>
            <person name="Sparling R."/>
        </authorList>
    </citation>
    <scope>NUCLEOTIDE SEQUENCE [LARGE SCALE GENOMIC DNA]</scope>
    <source>
        <strain evidence="2 3">DSM 9219</strain>
    </source>
</reference>
<accession>A0A1B1YKM7</accession>
<dbReference type="Proteomes" id="UP000092931">
    <property type="component" value="Chromosome"/>
</dbReference>
<protein>
    <submittedName>
        <fullName evidence="2">Uncharacterized protein</fullName>
    </submittedName>
</protein>
<organism evidence="2 3">
    <name type="scientific">Thermoclostridium stercorarium subsp. leptospartum DSM 9219</name>
    <dbReference type="NCBI Taxonomy" id="1346611"/>
    <lineage>
        <taxon>Bacteria</taxon>
        <taxon>Bacillati</taxon>
        <taxon>Bacillota</taxon>
        <taxon>Clostridia</taxon>
        <taxon>Eubacteriales</taxon>
        <taxon>Oscillospiraceae</taxon>
        <taxon>Thermoclostridium</taxon>
    </lineage>
</organism>
<evidence type="ECO:0000256" key="1">
    <source>
        <dbReference type="SAM" id="MobiDB-lite"/>
    </source>
</evidence>